<sequence length="1467" mass="147427">MKQLFNYTRPNILRCCDTRTPNQRQLLPRLLVLIMFVIGYGSAYAQSLPPADRCVSKDLFVESATLANSSCIECVPGEPLSRKLTLRINNTTGSDRAAFAFWGTLVVTSPGGQPVSTSISGCQGTTDPNNPALPANTVTPLLFQDVTINFKCGDAVKITNLYIAWTDASNTGKNDCPLDPSKIAPKCATATELQITTPPSTPVVTPVQPTCTVATGSATVGTTAGLTFSLNNGPFTAYPAGGYTNLAPGDYTLKAKNADNCVSSAANFTINQQPSTPAPPTVNVTQPSCTVATGTAAVTSTTSGLEFSLDGMAYAPYPSGGYTGLAAGPHTLTARNAAGCVSPVANFTINAQPATPGVPTVSPVQPTCTVATGSATVSSSTAGLEFSLNGGNFAAYPSGGYSNLAPGSYSLVAKNGAGCTSAAANFTINPQPATPAAPTVNVTQPTCTVATGSIAVTSNTSGLQFSLDGADYAAYPSGGYTGLAAGSHSLTGRNSDGCVSAAANFTINQQPATPSAPTVSKTQPTCTVATGSATITSSTAGLEFSLDSGPFAAYPSGGYTGLAAGSHSLVARNSAGCTSAAANFTINQQPATPAQPTVSVTQPNCTMATGSATVTSSTSGLQFSLDGEDYAAYPNGGYSGLAPGSYTLTARNAAGCVSAVANFTINPQPATPAAPTVNATQPTCEQGSGSIAVTSSTAGLQFSLNNGDFASYPSGGYTNLAPGNYTLRARNGAGCISEAAAVTINPAPSTPDAPEVSIVQPTCTTATGSFTVTSSTSGLQFSLNNGEFANYPSGGYANLAPGTYSLRARNTAGCISAAATVVINQQPATPGAPTVSAVQPTCAVATGSATITSNTSGLQFSLNGGSFAAYPMGGYSNLAPGSYSLVAKNGAGCTSAAANFTINPQPGTPGAPTVEVTQPTCAVGTGTIAVTAPVGQGFEYNLNGGTWQSSSTFSNVAPGTYQVRVRNDDGCVSAAATATVSPQPAAPAAPKLSTTQPSCTVATGSITVTEPTGMGLQYNLNNGTWQSGTTFGNLAPGTYQVRVKNADNCVSGPTSAIINQQPSTPAPPTYSATQPTCTTSTGSITVTAPTGTGLEYNLNGGTWQSGTMFSNLAPGTYLLRVRNGANCVSAASSVTIDPAPSSPGAPTVRSSEVCSAPGGTVALSGFVTPTAGATIVFTTAAGVALSPQPSTQSIAAVGAFTFYVRQQIGSCISPVVSFTITVKTCNEGCTLGYWKNHTNRWCLAYSPNTKYGSVFGDKQAGSDVVVNGKVVDDGIPKDIENLTLLQALNLGGGGVYNLARQSVAALLNACSDEVTYALTTSSVISNVNTAFKSGGAAPGKMATTLDNLNNAGCPLGGTPATTSAALGAQAAPSSAALRGGGELEPSVFPNPTGEDATITFAAAKSGRAVVEVYNVLGAKVATLFDAQVQAGEVKEVMFRGASLPTGTYIYRISTNGQSKTNRISLVK</sequence>
<dbReference type="EMBL" id="CP032317">
    <property type="protein sequence ID" value="AYA36927.1"/>
    <property type="molecule type" value="Genomic_DNA"/>
</dbReference>
<feature type="region of interest" description="Disordered" evidence="1">
    <location>
        <begin position="1060"/>
        <end position="1081"/>
    </location>
</feature>
<dbReference type="OrthoDB" id="954626at2"/>
<dbReference type="NCBIfam" id="TIGR04183">
    <property type="entry name" value="Por_Secre_tail"/>
    <property type="match status" value="1"/>
</dbReference>
<reference evidence="4 5" key="1">
    <citation type="submission" date="2018-09" db="EMBL/GenBank/DDBJ databases">
        <title>Hymenobacter medium sp. nov., isolated from R2A medium.</title>
        <authorList>
            <person name="Yingchao G."/>
        </authorList>
    </citation>
    <scope>NUCLEOTIDE SEQUENCE [LARGE SCALE GENOMIC DNA]</scope>
    <source>
        <strain evidence="5">sh-6</strain>
    </source>
</reference>
<dbReference type="Pfam" id="PF18962">
    <property type="entry name" value="Por_Secre_tail"/>
    <property type="match status" value="1"/>
</dbReference>
<proteinExistence type="predicted"/>
<evidence type="ECO:0000256" key="1">
    <source>
        <dbReference type="SAM" id="MobiDB-lite"/>
    </source>
</evidence>
<protein>
    <submittedName>
        <fullName evidence="4">T9SS C-terminal target domain-containing protein</fullName>
    </submittedName>
</protein>
<feature type="transmembrane region" description="Helical" evidence="2">
    <location>
        <begin position="26"/>
        <end position="45"/>
    </location>
</feature>
<evidence type="ECO:0000313" key="5">
    <source>
        <dbReference type="Proteomes" id="UP000262802"/>
    </source>
</evidence>
<keyword evidence="2" id="KW-0472">Membrane</keyword>
<gene>
    <name evidence="4" type="ORF">D3Y59_07575</name>
</gene>
<keyword evidence="5" id="KW-1185">Reference proteome</keyword>
<keyword evidence="2" id="KW-1133">Transmembrane helix</keyword>
<feature type="compositionally biased region" description="Low complexity" evidence="1">
    <location>
        <begin position="1069"/>
        <end position="1081"/>
    </location>
</feature>
<evidence type="ECO:0000313" key="4">
    <source>
        <dbReference type="EMBL" id="AYA36927.1"/>
    </source>
</evidence>
<dbReference type="Proteomes" id="UP000262802">
    <property type="component" value="Chromosome"/>
</dbReference>
<feature type="domain" description="Secretion system C-terminal sorting" evidence="3">
    <location>
        <begin position="1387"/>
        <end position="1463"/>
    </location>
</feature>
<accession>A0A3B7RS12</accession>
<dbReference type="InterPro" id="IPR026444">
    <property type="entry name" value="Secre_tail"/>
</dbReference>
<organism evidence="4 5">
    <name type="scientific">Hymenobacter oligotrophus</name>
    <dbReference type="NCBI Taxonomy" id="2319843"/>
    <lineage>
        <taxon>Bacteria</taxon>
        <taxon>Pseudomonadati</taxon>
        <taxon>Bacteroidota</taxon>
        <taxon>Cytophagia</taxon>
        <taxon>Cytophagales</taxon>
        <taxon>Hymenobacteraceae</taxon>
        <taxon>Hymenobacter</taxon>
    </lineage>
</organism>
<evidence type="ECO:0000259" key="3">
    <source>
        <dbReference type="Pfam" id="PF18962"/>
    </source>
</evidence>
<dbReference type="KEGG" id="hyh:D3Y59_07575"/>
<keyword evidence="2" id="KW-0812">Transmembrane</keyword>
<evidence type="ECO:0000256" key="2">
    <source>
        <dbReference type="SAM" id="Phobius"/>
    </source>
</evidence>
<name>A0A3B7RS12_9BACT</name>